<evidence type="ECO:0000313" key="2">
    <source>
        <dbReference type="EMBL" id="ACH62132.1"/>
    </source>
</evidence>
<evidence type="ECO:0000313" key="3">
    <source>
        <dbReference type="Proteomes" id="UP000001849"/>
    </source>
</evidence>
<gene>
    <name evidence="2" type="primary">131</name>
    <name evidence="2" type="ORF">MYRNA_131</name>
</gene>
<evidence type="ECO:0000256" key="1">
    <source>
        <dbReference type="SAM" id="MobiDB-lite"/>
    </source>
</evidence>
<name>B5LJD5_9CAUD</name>
<keyword evidence="3" id="KW-1185">Reference proteome</keyword>
<dbReference type="Proteomes" id="UP000001849">
    <property type="component" value="Segment"/>
</dbReference>
<feature type="compositionally biased region" description="Polar residues" evidence="1">
    <location>
        <begin position="166"/>
        <end position="175"/>
    </location>
</feature>
<reference evidence="2 3" key="1">
    <citation type="submission" date="2008-06" db="EMBL/GenBank/DDBJ databases">
        <authorList>
            <person name="Smith A.L."/>
            <person name="Paladin E.C."/>
            <person name="Jacobs-Sera D."/>
            <person name="Hendirx R.W."/>
            <person name="Hatfull G.F."/>
        </authorList>
    </citation>
    <scope>NUCLEOTIDE SEQUENCE [LARGE SCALE GENOMIC DNA]</scope>
</reference>
<proteinExistence type="predicted"/>
<dbReference type="EMBL" id="EU826466">
    <property type="protein sequence ID" value="ACH62132.1"/>
    <property type="molecule type" value="Genomic_DNA"/>
</dbReference>
<accession>B5LJD5</accession>
<dbReference type="RefSeq" id="YP_002225042.1">
    <property type="nucleotide sequence ID" value="NC_011273.1"/>
</dbReference>
<feature type="region of interest" description="Disordered" evidence="1">
    <location>
        <begin position="166"/>
        <end position="197"/>
    </location>
</feature>
<sequence>MSHLYITDYKNREFKMNVTQFRSPMQAQINSVQTRTLLAHFPIRSGQPDINFTVQYASLDDKHAFEGFVREHHISTREDDNTEVTLWWPERNILNWTGHIMTYTVTDKRFEIAPSATFGVQLVKSLMSEKTTLASRGADWRKILGPQLNPYRGYDDLPLILPIFGNQQQPVNPEDTTLEPPGPPAPQSPIAPPAVGR</sequence>
<dbReference type="GeneID" id="6920835"/>
<dbReference type="KEGG" id="vg:6920835"/>
<organism evidence="2 3">
    <name type="scientific">Mycobacterium phage Myrna</name>
    <dbReference type="NCBI Taxonomy" id="546805"/>
    <lineage>
        <taxon>Viruses</taxon>
        <taxon>Duplodnaviria</taxon>
        <taxon>Heunggongvirae</taxon>
        <taxon>Uroviricota</taxon>
        <taxon>Caudoviricetes</taxon>
        <taxon>Ceeclamvirinae</taxon>
        <taxon>Myrnavirus</taxon>
        <taxon>Myrnavirus myrna</taxon>
    </lineage>
</organism>
<protein>
    <submittedName>
        <fullName evidence="2">Uncharacterized protein</fullName>
    </submittedName>
</protein>
<dbReference type="OrthoDB" id="20846at10239"/>
<feature type="compositionally biased region" description="Pro residues" evidence="1">
    <location>
        <begin position="180"/>
        <end position="197"/>
    </location>
</feature>